<reference evidence="1" key="1">
    <citation type="submission" date="2020-05" db="EMBL/GenBank/DDBJ databases">
        <title>Large-scale comparative analyses of tick genomes elucidate their genetic diversity and vector capacities.</title>
        <authorList>
            <person name="Jia N."/>
            <person name="Wang J."/>
            <person name="Shi W."/>
            <person name="Du L."/>
            <person name="Sun Y."/>
            <person name="Zhan W."/>
            <person name="Jiang J."/>
            <person name="Wang Q."/>
            <person name="Zhang B."/>
            <person name="Ji P."/>
            <person name="Sakyi L.B."/>
            <person name="Cui X."/>
            <person name="Yuan T."/>
            <person name="Jiang B."/>
            <person name="Yang W."/>
            <person name="Lam T.T.-Y."/>
            <person name="Chang Q."/>
            <person name="Ding S."/>
            <person name="Wang X."/>
            <person name="Zhu J."/>
            <person name="Ruan X."/>
            <person name="Zhao L."/>
            <person name="Wei J."/>
            <person name="Que T."/>
            <person name="Du C."/>
            <person name="Cheng J."/>
            <person name="Dai P."/>
            <person name="Han X."/>
            <person name="Huang E."/>
            <person name="Gao Y."/>
            <person name="Liu J."/>
            <person name="Shao H."/>
            <person name="Ye R."/>
            <person name="Li L."/>
            <person name="Wei W."/>
            <person name="Wang X."/>
            <person name="Wang C."/>
            <person name="Yang T."/>
            <person name="Huo Q."/>
            <person name="Li W."/>
            <person name="Guo W."/>
            <person name="Chen H."/>
            <person name="Zhou L."/>
            <person name="Ni X."/>
            <person name="Tian J."/>
            <person name="Zhou Y."/>
            <person name="Sheng Y."/>
            <person name="Liu T."/>
            <person name="Pan Y."/>
            <person name="Xia L."/>
            <person name="Li J."/>
            <person name="Zhao F."/>
            <person name="Cao W."/>
        </authorList>
    </citation>
    <scope>NUCLEOTIDE SEQUENCE</scope>
    <source>
        <strain evidence="1">Hyas-2018</strain>
    </source>
</reference>
<protein>
    <submittedName>
        <fullName evidence="1">Uncharacterized protein</fullName>
    </submittedName>
</protein>
<organism evidence="1 2">
    <name type="scientific">Hyalomma asiaticum</name>
    <name type="common">Tick</name>
    <dbReference type="NCBI Taxonomy" id="266040"/>
    <lineage>
        <taxon>Eukaryota</taxon>
        <taxon>Metazoa</taxon>
        <taxon>Ecdysozoa</taxon>
        <taxon>Arthropoda</taxon>
        <taxon>Chelicerata</taxon>
        <taxon>Arachnida</taxon>
        <taxon>Acari</taxon>
        <taxon>Parasitiformes</taxon>
        <taxon>Ixodida</taxon>
        <taxon>Ixodoidea</taxon>
        <taxon>Ixodidae</taxon>
        <taxon>Hyalomminae</taxon>
        <taxon>Hyalomma</taxon>
    </lineage>
</organism>
<sequence>MPSTVPCDTGGEAQSAPGVASSSAGHPSPASNGHAADSPPPSLPTQPPAATPNGTSAAAAAGGGAVCAGAAAFLPSPPAALNGTAGVNSGGSAALWDADSMWILMYDNMLREGTRSSPTKRSCGCKGSSFPGAFFVYTVVPYAASGFPDLICKSTSFLRKRKTG</sequence>
<comment type="caution">
    <text evidence="1">The sequence shown here is derived from an EMBL/GenBank/DDBJ whole genome shotgun (WGS) entry which is preliminary data.</text>
</comment>
<dbReference type="Proteomes" id="UP000821845">
    <property type="component" value="Chromosome 5"/>
</dbReference>
<proteinExistence type="predicted"/>
<dbReference type="EMBL" id="CM023485">
    <property type="protein sequence ID" value="KAH6929941.1"/>
    <property type="molecule type" value="Genomic_DNA"/>
</dbReference>
<keyword evidence="2" id="KW-1185">Reference proteome</keyword>
<evidence type="ECO:0000313" key="2">
    <source>
        <dbReference type="Proteomes" id="UP000821845"/>
    </source>
</evidence>
<name>A0ACB7S4S9_HYAAI</name>
<evidence type="ECO:0000313" key="1">
    <source>
        <dbReference type="EMBL" id="KAH6929941.1"/>
    </source>
</evidence>
<accession>A0ACB7S4S9</accession>
<gene>
    <name evidence="1" type="ORF">HPB50_007160</name>
</gene>